<dbReference type="InterPro" id="IPR029068">
    <property type="entry name" value="Glyas_Bleomycin-R_OHBP_Dase"/>
</dbReference>
<dbReference type="OrthoDB" id="9789012at2"/>
<evidence type="ECO:0000313" key="3">
    <source>
        <dbReference type="Proteomes" id="UP000004478"/>
    </source>
</evidence>
<evidence type="ECO:0000259" key="1">
    <source>
        <dbReference type="PROSITE" id="PS51819"/>
    </source>
</evidence>
<dbReference type="PANTHER" id="PTHR36113">
    <property type="entry name" value="LYASE, PUTATIVE-RELATED-RELATED"/>
    <property type="match status" value="1"/>
</dbReference>
<dbReference type="PROSITE" id="PS51819">
    <property type="entry name" value="VOC"/>
    <property type="match status" value="1"/>
</dbReference>
<name>K1LF12_CECL9</name>
<proteinExistence type="predicted"/>
<dbReference type="Proteomes" id="UP000004478">
    <property type="component" value="Unassembled WGS sequence"/>
</dbReference>
<evidence type="ECO:0000313" key="2">
    <source>
        <dbReference type="EMBL" id="EKB48973.1"/>
    </source>
</evidence>
<dbReference type="RefSeq" id="WP_009185414.1">
    <property type="nucleotide sequence ID" value="NZ_AMGM01000036.1"/>
</dbReference>
<dbReference type="PATRIC" id="fig|1225176.3.peg.2544"/>
<dbReference type="SUPFAM" id="SSF54593">
    <property type="entry name" value="Glyoxalase/Bleomycin resistance protein/Dihydroxybiphenyl dioxygenase"/>
    <property type="match status" value="1"/>
</dbReference>
<dbReference type="InterPro" id="IPR051332">
    <property type="entry name" value="Fosfomycin_Res_Enzymes"/>
</dbReference>
<organism evidence="2 3">
    <name type="scientific">Cecembia lonarensis (strain CCUG 58316 / KCTC 22772 / LW9)</name>
    <dbReference type="NCBI Taxonomy" id="1225176"/>
    <lineage>
        <taxon>Bacteria</taxon>
        <taxon>Pseudomonadati</taxon>
        <taxon>Bacteroidota</taxon>
        <taxon>Cytophagia</taxon>
        <taxon>Cytophagales</taxon>
        <taxon>Cyclobacteriaceae</taxon>
        <taxon>Cecembia</taxon>
    </lineage>
</organism>
<dbReference type="Pfam" id="PF00903">
    <property type="entry name" value="Glyoxalase"/>
    <property type="match status" value="1"/>
</dbReference>
<dbReference type="AlphaFoldDB" id="K1LF12"/>
<reference evidence="2 3" key="1">
    <citation type="journal article" date="2012" name="J. Bacteriol.">
        <title>Draft Genome Sequence of Cecembia lonarensis Strain LW9T, Isolated from Lonar Lake, a Haloalkaline Lake in India.</title>
        <authorList>
            <person name="Shivaji S."/>
            <person name="Ara S."/>
            <person name="Singh A."/>
            <person name="Pinnaka A.K."/>
        </authorList>
    </citation>
    <scope>NUCLEOTIDE SEQUENCE [LARGE SCALE GENOMIC DNA]</scope>
    <source>
        <strain evidence="2 3">LW9</strain>
    </source>
</reference>
<dbReference type="EMBL" id="AMGM01000036">
    <property type="protein sequence ID" value="EKB48973.1"/>
    <property type="molecule type" value="Genomic_DNA"/>
</dbReference>
<feature type="domain" description="VOC" evidence="1">
    <location>
        <begin position="2"/>
        <end position="131"/>
    </location>
</feature>
<protein>
    <submittedName>
        <fullName evidence="2">Glyoxalase-like domain protein</fullName>
    </submittedName>
</protein>
<dbReference type="Gene3D" id="3.10.180.10">
    <property type="entry name" value="2,3-Dihydroxybiphenyl 1,2-Dioxygenase, domain 1"/>
    <property type="match status" value="1"/>
</dbReference>
<sequence length="132" mass="15220">MKIEHVAIWTENLEKSRDYYETFFGGQSNELYHNLSTGFKGYFLSFGHGARLELMQRPDIPKNLNDRKFAQHLGIIHLAFSVPSKLAVDKKAEELQKAGFEILRGPRTTGDGYYEFETLDPDDNRLEVTFSD</sequence>
<accession>K1LF12</accession>
<keyword evidence="3" id="KW-1185">Reference proteome</keyword>
<dbReference type="PANTHER" id="PTHR36113:SF1">
    <property type="entry name" value="GLYOXALASE_BLEOMYCIN RESISTANCE PROTEIN_DIOXYGENASE"/>
    <property type="match status" value="1"/>
</dbReference>
<comment type="caution">
    <text evidence="2">The sequence shown here is derived from an EMBL/GenBank/DDBJ whole genome shotgun (WGS) entry which is preliminary data.</text>
</comment>
<gene>
    <name evidence="2" type="ORF">B879_02389</name>
</gene>
<dbReference type="InterPro" id="IPR004360">
    <property type="entry name" value="Glyas_Fos-R_dOase_dom"/>
</dbReference>
<dbReference type="InterPro" id="IPR037523">
    <property type="entry name" value="VOC_core"/>
</dbReference>